<dbReference type="OrthoDB" id="4569196at2"/>
<dbReference type="RefSeq" id="WP_158033623.1">
    <property type="nucleotide sequence ID" value="NZ_ML708616.1"/>
</dbReference>
<evidence type="ECO:0000313" key="4">
    <source>
        <dbReference type="Proteomes" id="UP000325957"/>
    </source>
</evidence>
<dbReference type="SUPFAM" id="SSF46955">
    <property type="entry name" value="Putative DNA-binding domain"/>
    <property type="match status" value="1"/>
</dbReference>
<gene>
    <name evidence="3" type="ORF">FCK90_07150</name>
</gene>
<dbReference type="PROSITE" id="PS50937">
    <property type="entry name" value="HTH_MERR_2"/>
    <property type="match status" value="1"/>
</dbReference>
<dbReference type="CDD" id="cd00592">
    <property type="entry name" value="HTH_MerR-like"/>
    <property type="match status" value="1"/>
</dbReference>
<dbReference type="InterPro" id="IPR047057">
    <property type="entry name" value="MerR_fam"/>
</dbReference>
<protein>
    <submittedName>
        <fullName evidence="3">MerR family transcriptional regulator</fullName>
    </submittedName>
</protein>
<dbReference type="GO" id="GO:0003700">
    <property type="term" value="F:DNA-binding transcription factor activity"/>
    <property type="evidence" value="ECO:0007669"/>
    <property type="project" value="InterPro"/>
</dbReference>
<dbReference type="InterPro" id="IPR009061">
    <property type="entry name" value="DNA-bd_dom_put_sf"/>
</dbReference>
<dbReference type="SMART" id="SM00422">
    <property type="entry name" value="HTH_MERR"/>
    <property type="match status" value="1"/>
</dbReference>
<name>A0A5J5KXL1_9MICC</name>
<keyword evidence="1" id="KW-0238">DNA-binding</keyword>
<organism evidence="3 4">
    <name type="scientific">Kocuria coralli</name>
    <dbReference type="NCBI Taxonomy" id="1461025"/>
    <lineage>
        <taxon>Bacteria</taxon>
        <taxon>Bacillati</taxon>
        <taxon>Actinomycetota</taxon>
        <taxon>Actinomycetes</taxon>
        <taxon>Micrococcales</taxon>
        <taxon>Micrococcaceae</taxon>
        <taxon>Kocuria</taxon>
    </lineage>
</organism>
<evidence type="ECO:0000313" key="3">
    <source>
        <dbReference type="EMBL" id="KAA9394252.1"/>
    </source>
</evidence>
<dbReference type="Proteomes" id="UP000325957">
    <property type="component" value="Unassembled WGS sequence"/>
</dbReference>
<dbReference type="EMBL" id="SZWF01000007">
    <property type="protein sequence ID" value="KAA9394252.1"/>
    <property type="molecule type" value="Genomic_DNA"/>
</dbReference>
<dbReference type="InterPro" id="IPR000551">
    <property type="entry name" value="MerR-type_HTH_dom"/>
</dbReference>
<accession>A0A5J5KXL1</accession>
<feature type="domain" description="HTH merR-type" evidence="2">
    <location>
        <begin position="1"/>
        <end position="68"/>
    </location>
</feature>
<sequence>MKIKDAAELTGTTVRTIRWYHQEGLVPVPPVHAGRRDYSLEHVARVLRVRWLAQAGLSLGAIRDLLVEEPPDEDDGTPTSGPELPGAIHDLYATLEHIDGAIEHLHGQRERVLHLIDSAESGRGLSSIPREISEIYERLERAVPHDAHIQRVLRRERRMAEMLCQRGLIKGDVIDAFSMDEEAVEQCVDFLVRFAGITEVPEDQAEETMTVLADDMLAWCLRHRELVELYLTVIPGWSTPGIRSVVLRLLMLEYRDPRQRELIRRTLDGLNHLIDRGAFEQGTPAIHPYLAAHSAGDPS</sequence>
<keyword evidence="4" id="KW-1185">Reference proteome</keyword>
<dbReference type="Gene3D" id="1.10.1660.10">
    <property type="match status" value="1"/>
</dbReference>
<reference evidence="3 4" key="1">
    <citation type="submission" date="2019-05" db="EMBL/GenBank/DDBJ databases">
        <title>Kocuria coralli sp. nov., a novel actinobacterium isolated from coral reef seawater.</title>
        <authorList>
            <person name="Li J."/>
        </authorList>
    </citation>
    <scope>NUCLEOTIDE SEQUENCE [LARGE SCALE GENOMIC DNA]</scope>
    <source>
        <strain evidence="3 4">SCSIO 13007</strain>
    </source>
</reference>
<dbReference type="Pfam" id="PF13411">
    <property type="entry name" value="MerR_1"/>
    <property type="match status" value="1"/>
</dbReference>
<dbReference type="PANTHER" id="PTHR30204:SF98">
    <property type="entry name" value="HTH-TYPE TRANSCRIPTIONAL REGULATOR ADHR"/>
    <property type="match status" value="1"/>
</dbReference>
<dbReference type="GO" id="GO:0003677">
    <property type="term" value="F:DNA binding"/>
    <property type="evidence" value="ECO:0007669"/>
    <property type="project" value="UniProtKB-KW"/>
</dbReference>
<evidence type="ECO:0000256" key="1">
    <source>
        <dbReference type="ARBA" id="ARBA00023125"/>
    </source>
</evidence>
<proteinExistence type="predicted"/>
<dbReference type="PANTHER" id="PTHR30204">
    <property type="entry name" value="REDOX-CYCLING DRUG-SENSING TRANSCRIPTIONAL ACTIVATOR SOXR"/>
    <property type="match status" value="1"/>
</dbReference>
<comment type="caution">
    <text evidence="3">The sequence shown here is derived from an EMBL/GenBank/DDBJ whole genome shotgun (WGS) entry which is preliminary data.</text>
</comment>
<evidence type="ECO:0000259" key="2">
    <source>
        <dbReference type="PROSITE" id="PS50937"/>
    </source>
</evidence>
<dbReference type="AlphaFoldDB" id="A0A5J5KXL1"/>